<dbReference type="InterPro" id="IPR010285">
    <property type="entry name" value="DNA_helicase_pif1-like_DEAD"/>
</dbReference>
<evidence type="ECO:0000313" key="6">
    <source>
        <dbReference type="Proteomes" id="UP001154282"/>
    </source>
</evidence>
<comment type="similarity">
    <text evidence="1">Belongs to the helicase family.</text>
</comment>
<dbReference type="GO" id="GO:0005524">
    <property type="term" value="F:ATP binding"/>
    <property type="evidence" value="ECO:0007669"/>
    <property type="project" value="UniProtKB-KW"/>
</dbReference>
<feature type="domain" description="Helitron helicase-like" evidence="3">
    <location>
        <begin position="106"/>
        <end position="203"/>
    </location>
</feature>
<dbReference type="EMBL" id="CAMGYJ010000008">
    <property type="protein sequence ID" value="CAI0454847.1"/>
    <property type="molecule type" value="Genomic_DNA"/>
</dbReference>
<accession>A0AAV0N8N0</accession>
<dbReference type="Pfam" id="PF21530">
    <property type="entry name" value="Pif1_2B_dom"/>
    <property type="match status" value="1"/>
</dbReference>
<gene>
    <name evidence="5" type="ORF">LITE_LOCUS32127</name>
</gene>
<dbReference type="FunFam" id="3.40.50.300:FF:002884">
    <property type="entry name" value="ATP-dependent DNA helicase"/>
    <property type="match status" value="1"/>
</dbReference>
<keyword evidence="1" id="KW-0378">Hydrolase</keyword>
<keyword evidence="6" id="KW-1185">Reference proteome</keyword>
<dbReference type="EC" id="5.6.2.3" evidence="1"/>
<comment type="cofactor">
    <cofactor evidence="1">
        <name>Mg(2+)</name>
        <dbReference type="ChEBI" id="CHEBI:18420"/>
    </cofactor>
</comment>
<keyword evidence="1" id="KW-0347">Helicase</keyword>
<dbReference type="GO" id="GO:0043139">
    <property type="term" value="F:5'-3' DNA helicase activity"/>
    <property type="evidence" value="ECO:0007669"/>
    <property type="project" value="UniProtKB-EC"/>
</dbReference>
<keyword evidence="1" id="KW-0233">DNA recombination</keyword>
<keyword evidence="1" id="KW-0067">ATP-binding</keyword>
<evidence type="ECO:0000256" key="1">
    <source>
        <dbReference type="RuleBase" id="RU363044"/>
    </source>
</evidence>
<keyword evidence="1" id="KW-0547">Nucleotide-binding</keyword>
<dbReference type="AlphaFoldDB" id="A0AAV0N8N0"/>
<dbReference type="PANTHER" id="PTHR10492">
    <property type="match status" value="1"/>
</dbReference>
<evidence type="ECO:0000313" key="5">
    <source>
        <dbReference type="EMBL" id="CAI0454847.1"/>
    </source>
</evidence>
<dbReference type="Proteomes" id="UP001154282">
    <property type="component" value="Unassembled WGS sequence"/>
</dbReference>
<evidence type="ECO:0000259" key="4">
    <source>
        <dbReference type="Pfam" id="PF21530"/>
    </source>
</evidence>
<protein>
    <recommendedName>
        <fullName evidence="1">ATP-dependent DNA helicase</fullName>
        <ecNumber evidence="1">5.6.2.3</ecNumber>
    </recommendedName>
</protein>
<name>A0AAV0N8N0_9ROSI</name>
<dbReference type="SUPFAM" id="SSF52540">
    <property type="entry name" value="P-loop containing nucleoside triphosphate hydrolases"/>
    <property type="match status" value="2"/>
</dbReference>
<dbReference type="PANTHER" id="PTHR10492:SF90">
    <property type="entry name" value="ATP-DEPENDENT DNA HELICASE"/>
    <property type="match status" value="1"/>
</dbReference>
<feature type="domain" description="DNA helicase Pif1-like 2B" evidence="4">
    <location>
        <begin position="933"/>
        <end position="979"/>
    </location>
</feature>
<dbReference type="Gene3D" id="3.40.50.300">
    <property type="entry name" value="P-loop containing nucleotide triphosphate hydrolases"/>
    <property type="match status" value="2"/>
</dbReference>
<dbReference type="GO" id="GO:0016787">
    <property type="term" value="F:hydrolase activity"/>
    <property type="evidence" value="ECO:0007669"/>
    <property type="project" value="UniProtKB-KW"/>
</dbReference>
<dbReference type="CDD" id="cd18809">
    <property type="entry name" value="SF1_C_RecD"/>
    <property type="match status" value="1"/>
</dbReference>
<dbReference type="Pfam" id="PF05970">
    <property type="entry name" value="PIF1"/>
    <property type="match status" value="1"/>
</dbReference>
<comment type="caution">
    <text evidence="5">The sequence shown here is derived from an EMBL/GenBank/DDBJ whole genome shotgun (WGS) entry which is preliminary data.</text>
</comment>
<sequence>MKLFDVTNDLVRSFRRIRTQLSDSASANLRLRIVGARNIDSRQYELPTGNELAGLKRITSLNPKFDSLHFPVLFPYGEDGFHVNIPYDGVHTPPTLKRKFVTQREYYAFRLQHRDDEGQTLMRGGKALQHYVVDAFSTIEQNRLYYLRSHQEDLRSELYHGDDIGNVILPSSYTGSPRYMKQLYLDAMAVVHHHGSPDLFITSELKPEIVARVFRMKLNALEDELNRSQFFGKTVAAELPDPELDPVGYAAVTKYMLHGPCGHDKPTNVCMKDGKCSKYFPKLFNSETTTDQFGYTVYRRRDSGITASKGSVELDNRFVVPYNRNLLVLFQAHINVEVCHQGRLIKYLFKYITKGPDRKQKLSRILARDAVTETTLTQWFALNQTDPDARSLLYAQTPNKYMWNLKNKIWSKRKRGFAVGRIVYINPGCGDTFYLRQILTKVRGAVSFADLRTVNGFPCRTYQAACQRLGLLSNDDEWLLVLQEVNQWGMCGLLRYLFVSMLMFCELADPLALFDQTWEMLSEDITYRCQRSVNFNNHLIPPDLPKNSLLCELQRMLASYSTTLSHFNLPLPTVQILPANESMYSEFHLQRSASLESASPIPNLSCLNEQQTAAFHLVVDSVISPVPDAAHFYFLYGHGGTGKTFLYKTILAHLKELGKIVLVVASSGIAATLLPDASTAHSRFKIPLEIDQASSCNIKKGTQLAQLILDASLIIWDEAPMVHRLSFEAVDRAFCDIMNVPFTGIHYRPFGGKVMLLGGDFRQTLPIVADAGREESVDASLTCSYLWSTCTVLQLTENMRITTSAGNESVTFNGMDFATWTLAVGNGTVPGKCFHQNQPADWIEIPPQLLISATEAPIQTMASEIYTDFAARFHSAAYLTERSIITPTNRNVTEINSHMLALVPGQVRTYFSSDTLHTDAVDPSWLEAEYPTEFLNGLSFNGCPEHQIDLKVFTPIMLLRNLNPEIGLCNGTRLMVVYLGHYVIKGVIMGGTFNGKTVAIPRIVLNINDRRWPFVLKRRQFPVRLCYAMTINKSQGQTLISVGVYLPKPVFSHGQLYVAVSRVRSANGLRFLIVNEDDIPANYTRNIVYEEAFADLQLSGDFDLNFP</sequence>
<evidence type="ECO:0000259" key="3">
    <source>
        <dbReference type="Pfam" id="PF14214"/>
    </source>
</evidence>
<feature type="domain" description="DNA helicase Pif1-like DEAD-box helicase" evidence="2">
    <location>
        <begin position="606"/>
        <end position="830"/>
    </location>
</feature>
<dbReference type="InterPro" id="IPR027417">
    <property type="entry name" value="P-loop_NTPase"/>
</dbReference>
<organism evidence="5 6">
    <name type="scientific">Linum tenue</name>
    <dbReference type="NCBI Taxonomy" id="586396"/>
    <lineage>
        <taxon>Eukaryota</taxon>
        <taxon>Viridiplantae</taxon>
        <taxon>Streptophyta</taxon>
        <taxon>Embryophyta</taxon>
        <taxon>Tracheophyta</taxon>
        <taxon>Spermatophyta</taxon>
        <taxon>Magnoliopsida</taxon>
        <taxon>eudicotyledons</taxon>
        <taxon>Gunneridae</taxon>
        <taxon>Pentapetalae</taxon>
        <taxon>rosids</taxon>
        <taxon>fabids</taxon>
        <taxon>Malpighiales</taxon>
        <taxon>Linaceae</taxon>
        <taxon>Linum</taxon>
    </lineage>
</organism>
<dbReference type="InterPro" id="IPR025476">
    <property type="entry name" value="Helitron_helicase-like"/>
</dbReference>
<keyword evidence="1" id="KW-0227">DNA damage</keyword>
<reference evidence="5" key="1">
    <citation type="submission" date="2022-08" db="EMBL/GenBank/DDBJ databases">
        <authorList>
            <person name="Gutierrez-Valencia J."/>
        </authorList>
    </citation>
    <scope>NUCLEOTIDE SEQUENCE</scope>
</reference>
<proteinExistence type="inferred from homology"/>
<dbReference type="InterPro" id="IPR049163">
    <property type="entry name" value="Pif1-like_2B_dom"/>
</dbReference>
<keyword evidence="1" id="KW-0234">DNA repair</keyword>
<dbReference type="GO" id="GO:0006310">
    <property type="term" value="P:DNA recombination"/>
    <property type="evidence" value="ECO:0007669"/>
    <property type="project" value="UniProtKB-KW"/>
</dbReference>
<dbReference type="Pfam" id="PF14214">
    <property type="entry name" value="Helitron_like_N"/>
    <property type="match status" value="1"/>
</dbReference>
<comment type="catalytic activity">
    <reaction evidence="1">
        <text>ATP + H2O = ADP + phosphate + H(+)</text>
        <dbReference type="Rhea" id="RHEA:13065"/>
        <dbReference type="ChEBI" id="CHEBI:15377"/>
        <dbReference type="ChEBI" id="CHEBI:15378"/>
        <dbReference type="ChEBI" id="CHEBI:30616"/>
        <dbReference type="ChEBI" id="CHEBI:43474"/>
        <dbReference type="ChEBI" id="CHEBI:456216"/>
        <dbReference type="EC" id="5.6.2.3"/>
    </reaction>
</comment>
<dbReference type="GO" id="GO:0006281">
    <property type="term" value="P:DNA repair"/>
    <property type="evidence" value="ECO:0007669"/>
    <property type="project" value="UniProtKB-KW"/>
</dbReference>
<evidence type="ECO:0000259" key="2">
    <source>
        <dbReference type="Pfam" id="PF05970"/>
    </source>
</evidence>
<dbReference type="GO" id="GO:0000723">
    <property type="term" value="P:telomere maintenance"/>
    <property type="evidence" value="ECO:0007669"/>
    <property type="project" value="InterPro"/>
</dbReference>